<sequence>MELKLLVTFPYATANKSEYKSLPMESVKQLVSSIIESFLGPNKSYKSVIDGKEIHFTKCPVDLLQKIDFKEPLIYLLEETLCAHHE</sequence>
<dbReference type="EMBL" id="KK118851">
    <property type="protein sequence ID" value="KFM74009.1"/>
    <property type="molecule type" value="Genomic_DNA"/>
</dbReference>
<name>A0A087U9H0_STEMI</name>
<evidence type="ECO:0000313" key="2">
    <source>
        <dbReference type="Proteomes" id="UP000054359"/>
    </source>
</evidence>
<accession>A0A087U9H0</accession>
<feature type="non-terminal residue" evidence="1">
    <location>
        <position position="86"/>
    </location>
</feature>
<dbReference type="Proteomes" id="UP000054359">
    <property type="component" value="Unassembled WGS sequence"/>
</dbReference>
<gene>
    <name evidence="1" type="ORF">X975_24066</name>
</gene>
<dbReference type="OrthoDB" id="6418702at2759"/>
<keyword evidence="2" id="KW-1185">Reference proteome</keyword>
<organism evidence="1 2">
    <name type="scientific">Stegodyphus mimosarum</name>
    <name type="common">African social velvet spider</name>
    <dbReference type="NCBI Taxonomy" id="407821"/>
    <lineage>
        <taxon>Eukaryota</taxon>
        <taxon>Metazoa</taxon>
        <taxon>Ecdysozoa</taxon>
        <taxon>Arthropoda</taxon>
        <taxon>Chelicerata</taxon>
        <taxon>Arachnida</taxon>
        <taxon>Araneae</taxon>
        <taxon>Araneomorphae</taxon>
        <taxon>Entelegynae</taxon>
        <taxon>Eresoidea</taxon>
        <taxon>Eresidae</taxon>
        <taxon>Stegodyphus</taxon>
    </lineage>
</organism>
<dbReference type="AlphaFoldDB" id="A0A087U9H0"/>
<proteinExistence type="predicted"/>
<reference evidence="1 2" key="1">
    <citation type="submission" date="2013-11" db="EMBL/GenBank/DDBJ databases">
        <title>Genome sequencing of Stegodyphus mimosarum.</title>
        <authorList>
            <person name="Bechsgaard J."/>
        </authorList>
    </citation>
    <scope>NUCLEOTIDE SEQUENCE [LARGE SCALE GENOMIC DNA]</scope>
</reference>
<protein>
    <submittedName>
        <fullName evidence="1">Uncharacterized protein</fullName>
    </submittedName>
</protein>
<evidence type="ECO:0000313" key="1">
    <source>
        <dbReference type="EMBL" id="KFM74009.1"/>
    </source>
</evidence>